<dbReference type="AlphaFoldDB" id="A0AAF0DR12"/>
<keyword evidence="1" id="KW-0472">Membrane</keyword>
<dbReference type="PANTHER" id="PTHR34144:SF8">
    <property type="entry name" value="GLYCOSYLTRANSFERASE FAMILY 69 PROTEIN"/>
    <property type="match status" value="1"/>
</dbReference>
<dbReference type="EMBL" id="CP120631">
    <property type="protein sequence ID" value="WEW61701.1"/>
    <property type="molecule type" value="Genomic_DNA"/>
</dbReference>
<evidence type="ECO:0000256" key="1">
    <source>
        <dbReference type="SAM" id="Phobius"/>
    </source>
</evidence>
<name>A0AAF0DR12_9EURO</name>
<protein>
    <recommendedName>
        <fullName evidence="4">Glycosyltransferase family 69 protein</fullName>
    </recommendedName>
</protein>
<evidence type="ECO:0000313" key="2">
    <source>
        <dbReference type="EMBL" id="WEW61701.1"/>
    </source>
</evidence>
<proteinExistence type="predicted"/>
<keyword evidence="3" id="KW-1185">Reference proteome</keyword>
<accession>A0AAF0DR12</accession>
<dbReference type="Pfam" id="PF11735">
    <property type="entry name" value="CAP59_mtransfer"/>
    <property type="match status" value="1"/>
</dbReference>
<reference evidence="2" key="1">
    <citation type="submission" date="2023-03" db="EMBL/GenBank/DDBJ databases">
        <title>Emydomyces testavorans Genome Sequence.</title>
        <authorList>
            <person name="Hoyer L."/>
        </authorList>
    </citation>
    <scope>NUCLEOTIDE SEQUENCE</scope>
    <source>
        <strain evidence="2">16-2883</strain>
    </source>
</reference>
<dbReference type="InterPro" id="IPR021047">
    <property type="entry name" value="Mannosyltransferase_CMT1"/>
</dbReference>
<dbReference type="Proteomes" id="UP001219355">
    <property type="component" value="Chromosome 5"/>
</dbReference>
<feature type="transmembrane region" description="Helical" evidence="1">
    <location>
        <begin position="80"/>
        <end position="103"/>
    </location>
</feature>
<sequence>MESARLLPLSPADTTFNENTIGLPALYEQRIFRDRHNVGSFGKSLWLQLRWLLRRCRTRIKYQSLLFNTRRTNLRRSSACSWLLWFSRIALYFATLFVLVSAFEAVFYPSYQNPPKHYDTLRQKIVSSYNLGRGNVHNEKVFIAANIVDEKMIRGPWSTALVKLIEILGEENVFVSIYQNDSGNGTSTALNELREHLLCNSSIVTGDHLPLSQFPTVILPNGERRTKRIAYLAEVRNRALKPLDPSYSPRKNTNGFQSTSAKFDKILFLNDVYFSPIDAAQLLFSTNADSSGRARYRAACAIDFTSIFKFYDTFVVRDTEGNHIGTPFFPWFSTAGKSESRRDVLDGKDAVRVRSCWGGMVAFDAHAFQRPSASFEGTHALSLRFRHEPEPFWEAAECCLLFADMEQQLGMPAPNHGSGVFINPYIRVAYSPTTWEWMRSFWRYERVFTNFQYIVNTVFYRSYNPRRLHNPGQLVKEKVWVTDTQKPQRGSFQMLERLAAPGGFCGQRAMFVMQKDVEAANSNGSGKNWEEIEAP</sequence>
<keyword evidence="1" id="KW-1133">Transmembrane helix</keyword>
<gene>
    <name evidence="2" type="ORF">PRK78_007193</name>
</gene>
<evidence type="ECO:0000313" key="3">
    <source>
        <dbReference type="Proteomes" id="UP001219355"/>
    </source>
</evidence>
<organism evidence="2 3">
    <name type="scientific">Emydomyces testavorans</name>
    <dbReference type="NCBI Taxonomy" id="2070801"/>
    <lineage>
        <taxon>Eukaryota</taxon>
        <taxon>Fungi</taxon>
        <taxon>Dikarya</taxon>
        <taxon>Ascomycota</taxon>
        <taxon>Pezizomycotina</taxon>
        <taxon>Eurotiomycetes</taxon>
        <taxon>Eurotiomycetidae</taxon>
        <taxon>Onygenales</taxon>
        <taxon>Nannizziopsiaceae</taxon>
        <taxon>Emydomyces</taxon>
    </lineage>
</organism>
<dbReference type="PANTHER" id="PTHR34144">
    <property type="entry name" value="CHROMOSOME 8, WHOLE GENOME SHOTGUN SEQUENCE"/>
    <property type="match status" value="1"/>
</dbReference>
<keyword evidence="1" id="KW-0812">Transmembrane</keyword>
<evidence type="ECO:0008006" key="4">
    <source>
        <dbReference type="Google" id="ProtNLM"/>
    </source>
</evidence>